<dbReference type="GO" id="GO:0005576">
    <property type="term" value="C:extracellular region"/>
    <property type="evidence" value="ECO:0007669"/>
    <property type="project" value="UniProtKB-SubCell"/>
</dbReference>
<name>A0A084G0S4_PSEDA</name>
<proteinExistence type="inferred from homology"/>
<dbReference type="PANTHER" id="PTHR37928">
    <property type="entry name" value="CFEM DOMAIN PROTEIN (AFU_ORTHOLOGUE AFUA_6G14090)"/>
    <property type="match status" value="1"/>
</dbReference>
<keyword evidence="12 15" id="KW-1015">Disulfide bond</keyword>
<accession>A0A084G0S4</accession>
<dbReference type="InterPro" id="IPR051735">
    <property type="entry name" value="CFEM_domain"/>
</dbReference>
<gene>
    <name evidence="19" type="ORF">SAPIO_CDS7831</name>
</gene>
<keyword evidence="14" id="KW-0449">Lipoprotein</keyword>
<dbReference type="PANTHER" id="PTHR37928:SF2">
    <property type="entry name" value="GPI ANCHORED CFEM DOMAIN PROTEIN (AFU_ORTHOLOGUE AFUA_6G10580)"/>
    <property type="match status" value="1"/>
</dbReference>
<dbReference type="PROSITE" id="PS52012">
    <property type="entry name" value="CFEM"/>
    <property type="match status" value="1"/>
</dbReference>
<dbReference type="GO" id="GO:0046872">
    <property type="term" value="F:metal ion binding"/>
    <property type="evidence" value="ECO:0007669"/>
    <property type="project" value="UniProtKB-UniRule"/>
</dbReference>
<dbReference type="HOGENOM" id="CLU_063084_4_2_1"/>
<keyword evidence="8 15" id="KW-0479">Metal-binding</keyword>
<keyword evidence="6 15" id="KW-0349">Heme</keyword>
<dbReference type="GO" id="GO:0005886">
    <property type="term" value="C:plasma membrane"/>
    <property type="evidence" value="ECO:0007669"/>
    <property type="project" value="UniProtKB-SubCell"/>
</dbReference>
<dbReference type="EMBL" id="JOWA01000111">
    <property type="protein sequence ID" value="KEZ40936.1"/>
    <property type="molecule type" value="Genomic_DNA"/>
</dbReference>
<evidence type="ECO:0000256" key="13">
    <source>
        <dbReference type="ARBA" id="ARBA00023180"/>
    </source>
</evidence>
<dbReference type="AlphaFoldDB" id="A0A084G0S4"/>
<evidence type="ECO:0000256" key="12">
    <source>
        <dbReference type="ARBA" id="ARBA00023157"/>
    </source>
</evidence>
<feature type="compositionally biased region" description="Polar residues" evidence="16">
    <location>
        <begin position="125"/>
        <end position="135"/>
    </location>
</feature>
<evidence type="ECO:0000256" key="3">
    <source>
        <dbReference type="ARBA" id="ARBA00010031"/>
    </source>
</evidence>
<reference evidence="19 20" key="1">
    <citation type="journal article" date="2014" name="Genome Announc.">
        <title>Draft genome sequence of the pathogenic fungus Scedosporium apiospermum.</title>
        <authorList>
            <person name="Vandeputte P."/>
            <person name="Ghamrawi S."/>
            <person name="Rechenmann M."/>
            <person name="Iltis A."/>
            <person name="Giraud S."/>
            <person name="Fleury M."/>
            <person name="Thornton C."/>
            <person name="Delhaes L."/>
            <person name="Meyer W."/>
            <person name="Papon N."/>
            <person name="Bouchara J.P."/>
        </authorList>
    </citation>
    <scope>NUCLEOTIDE SEQUENCE [LARGE SCALE GENOMIC DNA]</scope>
    <source>
        <strain evidence="19 20">IHEM 14462</strain>
    </source>
</reference>
<evidence type="ECO:0000256" key="16">
    <source>
        <dbReference type="SAM" id="MobiDB-lite"/>
    </source>
</evidence>
<evidence type="ECO:0000313" key="19">
    <source>
        <dbReference type="EMBL" id="KEZ40936.1"/>
    </source>
</evidence>
<comment type="caution">
    <text evidence="15">Lacks conserved residue(s) required for the propagation of feature annotation.</text>
</comment>
<evidence type="ECO:0000256" key="4">
    <source>
        <dbReference type="ARBA" id="ARBA00022475"/>
    </source>
</evidence>
<keyword evidence="13" id="KW-0325">Glycoprotein</keyword>
<keyword evidence="4" id="KW-1003">Cell membrane</keyword>
<dbReference type="RefSeq" id="XP_016640735.1">
    <property type="nucleotide sequence ID" value="XM_016789618.1"/>
</dbReference>
<evidence type="ECO:0000256" key="17">
    <source>
        <dbReference type="SAM" id="SignalP"/>
    </source>
</evidence>
<keyword evidence="20" id="KW-1185">Reference proteome</keyword>
<evidence type="ECO:0000256" key="2">
    <source>
        <dbReference type="ARBA" id="ARBA00004613"/>
    </source>
</evidence>
<feature type="disulfide bond" evidence="15">
    <location>
        <begin position="47"/>
        <end position="54"/>
    </location>
</feature>
<evidence type="ECO:0000256" key="7">
    <source>
        <dbReference type="ARBA" id="ARBA00022622"/>
    </source>
</evidence>
<dbReference type="GeneID" id="27726903"/>
<keyword evidence="7" id="KW-0336">GPI-anchor</keyword>
<feature type="region of interest" description="Disordered" evidence="16">
    <location>
        <begin position="104"/>
        <end position="135"/>
    </location>
</feature>
<organism evidence="19 20">
    <name type="scientific">Pseudallescheria apiosperma</name>
    <name type="common">Scedosporium apiospermum</name>
    <dbReference type="NCBI Taxonomy" id="563466"/>
    <lineage>
        <taxon>Eukaryota</taxon>
        <taxon>Fungi</taxon>
        <taxon>Dikarya</taxon>
        <taxon>Ascomycota</taxon>
        <taxon>Pezizomycotina</taxon>
        <taxon>Sordariomycetes</taxon>
        <taxon>Hypocreomycetidae</taxon>
        <taxon>Microascales</taxon>
        <taxon>Microascaceae</taxon>
        <taxon>Scedosporium</taxon>
    </lineage>
</organism>
<dbReference type="VEuPathDB" id="FungiDB:SAPIO_CDS7831"/>
<keyword evidence="11" id="KW-0472">Membrane</keyword>
<keyword evidence="5" id="KW-0964">Secreted</keyword>
<comment type="subcellular location">
    <subcellularLocation>
        <location evidence="1">Cell membrane</location>
        <topology evidence="1">Lipid-anchor</topology>
        <topology evidence="1">GPI-anchor</topology>
    </subcellularLocation>
    <subcellularLocation>
        <location evidence="2">Secreted</location>
    </subcellularLocation>
</comment>
<dbReference type="OMA" id="DSADYEC"/>
<feature type="signal peptide" evidence="17">
    <location>
        <begin position="1"/>
        <end position="19"/>
    </location>
</feature>
<evidence type="ECO:0000259" key="18">
    <source>
        <dbReference type="PROSITE" id="PS52012"/>
    </source>
</evidence>
<dbReference type="Proteomes" id="UP000028545">
    <property type="component" value="Unassembled WGS sequence"/>
</dbReference>
<dbReference type="Pfam" id="PF05730">
    <property type="entry name" value="CFEM"/>
    <property type="match status" value="1"/>
</dbReference>
<evidence type="ECO:0000313" key="20">
    <source>
        <dbReference type="Proteomes" id="UP000028545"/>
    </source>
</evidence>
<feature type="domain" description="CFEM" evidence="18">
    <location>
        <begin position="5"/>
        <end position="118"/>
    </location>
</feature>
<evidence type="ECO:0000256" key="8">
    <source>
        <dbReference type="ARBA" id="ARBA00022723"/>
    </source>
</evidence>
<dbReference type="OrthoDB" id="3767534at2759"/>
<protein>
    <recommendedName>
        <fullName evidence="18">CFEM domain-containing protein</fullName>
    </recommendedName>
</protein>
<evidence type="ECO:0000256" key="11">
    <source>
        <dbReference type="ARBA" id="ARBA00023136"/>
    </source>
</evidence>
<dbReference type="InterPro" id="IPR008427">
    <property type="entry name" value="Extracellular_membr_CFEM_dom"/>
</dbReference>
<evidence type="ECO:0000256" key="14">
    <source>
        <dbReference type="ARBA" id="ARBA00023288"/>
    </source>
</evidence>
<comment type="similarity">
    <text evidence="3">Belongs to the RBT5 family.</text>
</comment>
<sequence length="163" mass="16306">MRLPTTIPLLLALATTITAASTAESIANQLPACAKTCLAEVASTAGCDSADYECQCNKVPDLDGAAADCFAVGCDSSEIGMVTVIAASICEAVRRINVATRTAPLQPAGATTTPPSGNDKHETEQQAGTVTTGQNAEKENGAAVGVAGLTWVGGVAVLAAMVL</sequence>
<feature type="chain" id="PRO_5001775278" description="CFEM domain-containing protein" evidence="17">
    <location>
        <begin position="20"/>
        <end position="163"/>
    </location>
</feature>
<dbReference type="GO" id="GO:0098552">
    <property type="term" value="C:side of membrane"/>
    <property type="evidence" value="ECO:0007669"/>
    <property type="project" value="UniProtKB-KW"/>
</dbReference>
<evidence type="ECO:0000256" key="1">
    <source>
        <dbReference type="ARBA" id="ARBA00004609"/>
    </source>
</evidence>
<dbReference type="SMART" id="SM00747">
    <property type="entry name" value="CFEM"/>
    <property type="match status" value="1"/>
</dbReference>
<evidence type="ECO:0000256" key="5">
    <source>
        <dbReference type="ARBA" id="ARBA00022525"/>
    </source>
</evidence>
<evidence type="ECO:0000256" key="10">
    <source>
        <dbReference type="ARBA" id="ARBA00023004"/>
    </source>
</evidence>
<keyword evidence="9 17" id="KW-0732">Signal</keyword>
<dbReference type="KEGG" id="sapo:SAPIO_CDS7831"/>
<keyword evidence="10 15" id="KW-0408">Iron</keyword>
<evidence type="ECO:0000256" key="9">
    <source>
        <dbReference type="ARBA" id="ARBA00022729"/>
    </source>
</evidence>
<feature type="binding site" description="axial binding residue" evidence="15">
    <location>
        <position position="51"/>
    </location>
    <ligand>
        <name>heme</name>
        <dbReference type="ChEBI" id="CHEBI:30413"/>
    </ligand>
    <ligandPart>
        <name>Fe</name>
        <dbReference type="ChEBI" id="CHEBI:18248"/>
    </ligandPart>
</feature>
<comment type="caution">
    <text evidence="19">The sequence shown here is derived from an EMBL/GenBank/DDBJ whole genome shotgun (WGS) entry which is preliminary data.</text>
</comment>
<evidence type="ECO:0000256" key="6">
    <source>
        <dbReference type="ARBA" id="ARBA00022617"/>
    </source>
</evidence>
<evidence type="ECO:0000256" key="15">
    <source>
        <dbReference type="PROSITE-ProRule" id="PRU01356"/>
    </source>
</evidence>